<evidence type="ECO:0000256" key="2">
    <source>
        <dbReference type="SAM" id="Phobius"/>
    </source>
</evidence>
<dbReference type="EMBL" id="BNBE01000002">
    <property type="protein sequence ID" value="GHG08407.1"/>
    <property type="molecule type" value="Genomic_DNA"/>
</dbReference>
<comment type="caution">
    <text evidence="3">The sequence shown here is derived from an EMBL/GenBank/DDBJ whole genome shotgun (WGS) entry which is preliminary data.</text>
</comment>
<feature type="transmembrane region" description="Helical" evidence="2">
    <location>
        <begin position="182"/>
        <end position="200"/>
    </location>
</feature>
<feature type="region of interest" description="Disordered" evidence="1">
    <location>
        <begin position="1"/>
        <end position="72"/>
    </location>
</feature>
<evidence type="ECO:0000313" key="4">
    <source>
        <dbReference type="Proteomes" id="UP000632849"/>
    </source>
</evidence>
<keyword evidence="2" id="KW-0472">Membrane</keyword>
<reference evidence="3" key="2">
    <citation type="submission" date="2020-09" db="EMBL/GenBank/DDBJ databases">
        <authorList>
            <person name="Sun Q."/>
            <person name="Ohkuma M."/>
        </authorList>
    </citation>
    <scope>NUCLEOTIDE SEQUENCE</scope>
    <source>
        <strain evidence="3">JCM 4122</strain>
    </source>
</reference>
<evidence type="ECO:0000313" key="3">
    <source>
        <dbReference type="EMBL" id="GHG08407.1"/>
    </source>
</evidence>
<dbReference type="AlphaFoldDB" id="A0A919EQQ6"/>
<keyword evidence="4" id="KW-1185">Reference proteome</keyword>
<feature type="transmembrane region" description="Helical" evidence="2">
    <location>
        <begin position="252"/>
        <end position="275"/>
    </location>
</feature>
<proteinExistence type="predicted"/>
<keyword evidence="2" id="KW-1133">Transmembrane helix</keyword>
<feature type="transmembrane region" description="Helical" evidence="2">
    <location>
        <begin position="221"/>
        <end position="240"/>
    </location>
</feature>
<reference evidence="3" key="1">
    <citation type="journal article" date="2014" name="Int. J. Syst. Evol. Microbiol.">
        <title>Complete genome sequence of Corynebacterium casei LMG S-19264T (=DSM 44701T), isolated from a smear-ripened cheese.</title>
        <authorList>
            <consortium name="US DOE Joint Genome Institute (JGI-PGF)"/>
            <person name="Walter F."/>
            <person name="Albersmeier A."/>
            <person name="Kalinowski J."/>
            <person name="Ruckert C."/>
        </authorList>
    </citation>
    <scope>NUCLEOTIDE SEQUENCE</scope>
    <source>
        <strain evidence="3">JCM 4122</strain>
    </source>
</reference>
<organism evidence="3 4">
    <name type="scientific">Streptomyces filamentosus</name>
    <name type="common">Streptomyces roseosporus</name>
    <dbReference type="NCBI Taxonomy" id="67294"/>
    <lineage>
        <taxon>Bacteria</taxon>
        <taxon>Bacillati</taxon>
        <taxon>Actinomycetota</taxon>
        <taxon>Actinomycetes</taxon>
        <taxon>Kitasatosporales</taxon>
        <taxon>Streptomycetaceae</taxon>
        <taxon>Streptomyces</taxon>
    </lineage>
</organism>
<gene>
    <name evidence="3" type="ORF">GCM10017667_45400</name>
</gene>
<accession>A0A919EQQ6</accession>
<feature type="transmembrane region" description="Helical" evidence="2">
    <location>
        <begin position="146"/>
        <end position="162"/>
    </location>
</feature>
<name>A0A919EQQ6_STRFL</name>
<feature type="compositionally biased region" description="Pro residues" evidence="1">
    <location>
        <begin position="43"/>
        <end position="55"/>
    </location>
</feature>
<keyword evidence="2" id="KW-0812">Transmembrane</keyword>
<feature type="transmembrane region" description="Helical" evidence="2">
    <location>
        <begin position="93"/>
        <end position="114"/>
    </location>
</feature>
<sequence length="363" mass="39368">MTDGGRNPYASGQGYGNGHGSHRNRRRDGSPNNPYAAPTWGPGVPPQPSRPPYAPRSPYSPHTPPRPRWERFREGDWPTSRELLGRVRLGGCVWALLLFCLWPLLLLLTVYPLARTACRKAHQVFPGHAYPRVVDPFMKRVQDARAWAALVASGLILVAYGAEQTFSDLQEQYFLRVTTTPWLLLLTAPLVVLVVFRLAPPAARPGMRSGLAFSGRAALRYFGAFTAVPLLFVGVVFVNAEYTSSVTLGPLLMLAMLAPVVWALFFVVFASLTLVPSVFGISRVHSGLPALITGVLVWELAAVNLAASGLPPGPLPVQLCAVLGGPASVTAVAHWELKRLRTHYGVTFRAPAARGPHAPNDPV</sequence>
<feature type="transmembrane region" description="Helical" evidence="2">
    <location>
        <begin position="315"/>
        <end position="335"/>
    </location>
</feature>
<dbReference type="Proteomes" id="UP000632849">
    <property type="component" value="Unassembled WGS sequence"/>
</dbReference>
<evidence type="ECO:0000256" key="1">
    <source>
        <dbReference type="SAM" id="MobiDB-lite"/>
    </source>
</evidence>
<protein>
    <submittedName>
        <fullName evidence="3">Uncharacterized protein</fullName>
    </submittedName>
</protein>
<feature type="transmembrane region" description="Helical" evidence="2">
    <location>
        <begin position="287"/>
        <end position="309"/>
    </location>
</feature>
<dbReference type="RefSeq" id="WP_190042774.1">
    <property type="nucleotide sequence ID" value="NZ_BNBE01000002.1"/>
</dbReference>